<evidence type="ECO:0000313" key="2">
    <source>
        <dbReference type="EMBL" id="CAB4170363.1"/>
    </source>
</evidence>
<proteinExistence type="predicted"/>
<dbReference type="EMBL" id="LR797095">
    <property type="protein sequence ID" value="CAB4186429.1"/>
    <property type="molecule type" value="Genomic_DNA"/>
</dbReference>
<dbReference type="EMBL" id="LR797028">
    <property type="protein sequence ID" value="CAB4183048.1"/>
    <property type="molecule type" value="Genomic_DNA"/>
</dbReference>
<evidence type="ECO:0000313" key="4">
    <source>
        <dbReference type="EMBL" id="CAB4183048.1"/>
    </source>
</evidence>
<evidence type="ECO:0000313" key="7">
    <source>
        <dbReference type="EMBL" id="CAB4212362.1"/>
    </source>
</evidence>
<sequence>MTKTIDPCVYCNESTAFGHGRFVNRIPSDGGYACAECAGYECDECGKQIYLDEEVSVETDKGCWRYHQECYDKKKHGEKREDSN</sequence>
<reference evidence="7" key="1">
    <citation type="submission" date="2020-05" db="EMBL/GenBank/DDBJ databases">
        <authorList>
            <person name="Chiriac C."/>
            <person name="Salcher M."/>
            <person name="Ghai R."/>
            <person name="Kavagutti S V."/>
        </authorList>
    </citation>
    <scope>NUCLEOTIDE SEQUENCE</scope>
</reference>
<dbReference type="EMBL" id="LR796949">
    <property type="protein sequence ID" value="CAB4177249.1"/>
    <property type="molecule type" value="Genomic_DNA"/>
</dbReference>
<organism evidence="7">
    <name type="scientific">uncultured Caudovirales phage</name>
    <dbReference type="NCBI Taxonomy" id="2100421"/>
    <lineage>
        <taxon>Viruses</taxon>
        <taxon>Duplodnaviria</taxon>
        <taxon>Heunggongvirae</taxon>
        <taxon>Uroviricota</taxon>
        <taxon>Caudoviricetes</taxon>
        <taxon>Peduoviridae</taxon>
        <taxon>Maltschvirus</taxon>
        <taxon>Maltschvirus maltsch</taxon>
    </lineage>
</organism>
<dbReference type="EMBL" id="LR797275">
    <property type="protein sequence ID" value="CAB4199041.1"/>
    <property type="molecule type" value="Genomic_DNA"/>
</dbReference>
<evidence type="ECO:0000313" key="6">
    <source>
        <dbReference type="EMBL" id="CAB4199041.1"/>
    </source>
</evidence>
<dbReference type="EMBL" id="LR796856">
    <property type="protein sequence ID" value="CAB4170363.1"/>
    <property type="molecule type" value="Genomic_DNA"/>
</dbReference>
<protein>
    <submittedName>
        <fullName evidence="7">Uncharacterized protein</fullName>
    </submittedName>
</protein>
<gene>
    <name evidence="4" type="ORF">UFOVP1088_35</name>
    <name evidence="5" type="ORF">UFOVP1149_28</name>
    <name evidence="6" type="ORF">UFOVP1330_15</name>
    <name evidence="7" type="ORF">UFOVP1441_9</name>
    <name evidence="1" type="ORF">UFOVP486_16</name>
    <name evidence="2" type="ORF">UFOVP911_48</name>
    <name evidence="3" type="ORF">UFOVP997_4</name>
</gene>
<dbReference type="EMBL" id="LR796449">
    <property type="protein sequence ID" value="CAB4145535.1"/>
    <property type="molecule type" value="Genomic_DNA"/>
</dbReference>
<dbReference type="EMBL" id="LR797387">
    <property type="protein sequence ID" value="CAB4212362.1"/>
    <property type="molecule type" value="Genomic_DNA"/>
</dbReference>
<evidence type="ECO:0000313" key="5">
    <source>
        <dbReference type="EMBL" id="CAB4186429.1"/>
    </source>
</evidence>
<accession>A0A6J5SEB1</accession>
<name>A0A6J5SEB1_9CAUD</name>
<evidence type="ECO:0000313" key="3">
    <source>
        <dbReference type="EMBL" id="CAB4177249.1"/>
    </source>
</evidence>
<evidence type="ECO:0000313" key="1">
    <source>
        <dbReference type="EMBL" id="CAB4145535.1"/>
    </source>
</evidence>